<sequence>MLPIRIQFSGTHYGKIIYFYLVPYI</sequence>
<accession>A0A0E9V314</accession>
<reference evidence="1" key="1">
    <citation type="submission" date="2014-11" db="EMBL/GenBank/DDBJ databases">
        <authorList>
            <person name="Amaro Gonzalez C."/>
        </authorList>
    </citation>
    <scope>NUCLEOTIDE SEQUENCE</scope>
</reference>
<organism evidence="1">
    <name type="scientific">Anguilla anguilla</name>
    <name type="common">European freshwater eel</name>
    <name type="synonym">Muraena anguilla</name>
    <dbReference type="NCBI Taxonomy" id="7936"/>
    <lineage>
        <taxon>Eukaryota</taxon>
        <taxon>Metazoa</taxon>
        <taxon>Chordata</taxon>
        <taxon>Craniata</taxon>
        <taxon>Vertebrata</taxon>
        <taxon>Euteleostomi</taxon>
        <taxon>Actinopterygii</taxon>
        <taxon>Neopterygii</taxon>
        <taxon>Teleostei</taxon>
        <taxon>Anguilliformes</taxon>
        <taxon>Anguillidae</taxon>
        <taxon>Anguilla</taxon>
    </lineage>
</organism>
<proteinExistence type="predicted"/>
<evidence type="ECO:0000313" key="1">
    <source>
        <dbReference type="EMBL" id="JAH72524.1"/>
    </source>
</evidence>
<dbReference type="AlphaFoldDB" id="A0A0E9V314"/>
<dbReference type="EMBL" id="GBXM01036053">
    <property type="protein sequence ID" value="JAH72524.1"/>
    <property type="molecule type" value="Transcribed_RNA"/>
</dbReference>
<dbReference type="EMBL" id="GBXM01006947">
    <property type="protein sequence ID" value="JAI01631.1"/>
    <property type="molecule type" value="Transcribed_RNA"/>
</dbReference>
<name>A0A0E9V314_ANGAN</name>
<reference evidence="1" key="2">
    <citation type="journal article" date="2015" name="Fish Shellfish Immunol.">
        <title>Early steps in the European eel (Anguilla anguilla)-Vibrio vulnificus interaction in the gills: Role of the RtxA13 toxin.</title>
        <authorList>
            <person name="Callol A."/>
            <person name="Pajuelo D."/>
            <person name="Ebbesson L."/>
            <person name="Teles M."/>
            <person name="MacKenzie S."/>
            <person name="Amaro C."/>
        </authorList>
    </citation>
    <scope>NUCLEOTIDE SEQUENCE</scope>
</reference>
<protein>
    <submittedName>
        <fullName evidence="1">Uncharacterized protein</fullName>
    </submittedName>
</protein>